<feature type="region of interest" description="Disordered" evidence="9">
    <location>
        <begin position="167"/>
        <end position="193"/>
    </location>
</feature>
<evidence type="ECO:0000256" key="1">
    <source>
        <dbReference type="ARBA" id="ARBA00004123"/>
    </source>
</evidence>
<dbReference type="Proteomes" id="UP000596742">
    <property type="component" value="Unassembled WGS sequence"/>
</dbReference>
<evidence type="ECO:0000256" key="9">
    <source>
        <dbReference type="SAM" id="MobiDB-lite"/>
    </source>
</evidence>
<dbReference type="InterPro" id="IPR053822">
    <property type="entry name" value="SDE2-like_dom"/>
</dbReference>
<evidence type="ECO:0000256" key="5">
    <source>
        <dbReference type="ARBA" id="ARBA00022664"/>
    </source>
</evidence>
<evidence type="ECO:0000259" key="10">
    <source>
        <dbReference type="Pfam" id="PF13297"/>
    </source>
</evidence>
<feature type="compositionally biased region" description="Acidic residues" evidence="9">
    <location>
        <begin position="207"/>
        <end position="218"/>
    </location>
</feature>
<sequence length="394" mass="44325">MMSSIVVCHVTRKTFFTDINHLVLPATDCYLTCNGHIITEKAELENGQVYHVVPRLVGGKGGFGSMLRAIGAQIEKTTNHEACRDISGRRMRDVNNEKKLKEWIGQKAEKDKQREIEKQERRERRRAMPNHKFEDETYHEQRKKVAENQEDAILQGLQKVSKTIPSCTVTSETATTSGVKRKTTGTDSGPTVKSAKKTEWLGIDIDNLSDLDSDEDSETSLPGQEDSSPIPSNEDSCDPYPQTDDISKQQDTQDNLNTSEHKNMCDGDSKDMQKTEIDEKQEQDDVRKDSITQSETSIGLLDSLKKVPPQINTEEVKETCTKDEQVQGPVNLDDFNSIEDLQALGLDRLKLALIDRKMKCGGNLEQRAERLFSVKGLTEDQIPPSFLSKPSKKK</sequence>
<feature type="compositionally biased region" description="Basic and acidic residues" evidence="9">
    <location>
        <begin position="314"/>
        <end position="325"/>
    </location>
</feature>
<gene>
    <name evidence="12" type="ORF">MGAL_10B086374</name>
</gene>
<dbReference type="PANTHER" id="PTHR12786:SF1">
    <property type="entry name" value="SPLICING REGULATOR SDE2"/>
    <property type="match status" value="1"/>
</dbReference>
<evidence type="ECO:0000256" key="2">
    <source>
        <dbReference type="ARBA" id="ARBA00004496"/>
    </source>
</evidence>
<feature type="compositionally biased region" description="Polar residues" evidence="9">
    <location>
        <begin position="225"/>
        <end position="234"/>
    </location>
</feature>
<dbReference type="AlphaFoldDB" id="A0A8B6H267"/>
<dbReference type="InterPro" id="IPR025086">
    <property type="entry name" value="SDE2/SF3A3_SAP"/>
</dbReference>
<evidence type="ECO:0000259" key="11">
    <source>
        <dbReference type="Pfam" id="PF22782"/>
    </source>
</evidence>
<dbReference type="Pfam" id="PF13297">
    <property type="entry name" value="SDE2_2C"/>
    <property type="match status" value="1"/>
</dbReference>
<dbReference type="PANTHER" id="PTHR12786">
    <property type="entry name" value="SPLICING FACTOR SF3A-RELATED"/>
    <property type="match status" value="1"/>
</dbReference>
<feature type="compositionally biased region" description="Polar residues" evidence="9">
    <location>
        <begin position="249"/>
        <end position="258"/>
    </location>
</feature>
<keyword evidence="13" id="KW-1185">Reference proteome</keyword>
<dbReference type="GO" id="GO:0006397">
    <property type="term" value="P:mRNA processing"/>
    <property type="evidence" value="ECO:0007669"/>
    <property type="project" value="UniProtKB-KW"/>
</dbReference>
<feature type="compositionally biased region" description="Basic and acidic residues" evidence="9">
    <location>
        <begin position="107"/>
        <end position="122"/>
    </location>
</feature>
<feature type="domain" description="SDE2-like" evidence="11">
    <location>
        <begin position="58"/>
        <end position="153"/>
    </location>
</feature>
<evidence type="ECO:0000256" key="7">
    <source>
        <dbReference type="ARBA" id="ARBA00023242"/>
    </source>
</evidence>
<keyword evidence="6" id="KW-0508">mRNA splicing</keyword>
<dbReference type="EMBL" id="UYJE01009355">
    <property type="protein sequence ID" value="VDI72655.1"/>
    <property type="molecule type" value="Genomic_DNA"/>
</dbReference>
<keyword evidence="8" id="KW-0131">Cell cycle</keyword>
<dbReference type="GO" id="GO:0008380">
    <property type="term" value="P:RNA splicing"/>
    <property type="evidence" value="ECO:0007669"/>
    <property type="project" value="UniProtKB-KW"/>
</dbReference>
<feature type="compositionally biased region" description="Polar residues" evidence="9">
    <location>
        <begin position="167"/>
        <end position="178"/>
    </location>
</feature>
<feature type="region of interest" description="Disordered" evidence="9">
    <location>
        <begin position="107"/>
        <end position="142"/>
    </location>
</feature>
<comment type="similarity">
    <text evidence="3">Belongs to the SDE2 family.</text>
</comment>
<name>A0A8B6H267_MYTGA</name>
<organism evidence="12 13">
    <name type="scientific">Mytilus galloprovincialis</name>
    <name type="common">Mediterranean mussel</name>
    <dbReference type="NCBI Taxonomy" id="29158"/>
    <lineage>
        <taxon>Eukaryota</taxon>
        <taxon>Metazoa</taxon>
        <taxon>Spiralia</taxon>
        <taxon>Lophotrochozoa</taxon>
        <taxon>Mollusca</taxon>
        <taxon>Bivalvia</taxon>
        <taxon>Autobranchia</taxon>
        <taxon>Pteriomorphia</taxon>
        <taxon>Mytilida</taxon>
        <taxon>Mytiloidea</taxon>
        <taxon>Mytilidae</taxon>
        <taxon>Mytilinae</taxon>
        <taxon>Mytilus</taxon>
    </lineage>
</organism>
<evidence type="ECO:0000256" key="6">
    <source>
        <dbReference type="ARBA" id="ARBA00023187"/>
    </source>
</evidence>
<keyword evidence="5" id="KW-0507">mRNA processing</keyword>
<evidence type="ECO:0000313" key="13">
    <source>
        <dbReference type="Proteomes" id="UP000596742"/>
    </source>
</evidence>
<keyword evidence="4" id="KW-0963">Cytoplasm</keyword>
<keyword evidence="7" id="KW-0539">Nucleus</keyword>
<evidence type="ECO:0008006" key="14">
    <source>
        <dbReference type="Google" id="ProtNLM"/>
    </source>
</evidence>
<proteinExistence type="inferred from homology"/>
<dbReference type="Pfam" id="PF22782">
    <property type="entry name" value="SDE2"/>
    <property type="match status" value="1"/>
</dbReference>
<dbReference type="GO" id="GO:0005737">
    <property type="term" value="C:cytoplasm"/>
    <property type="evidence" value="ECO:0007669"/>
    <property type="project" value="UniProtKB-SubCell"/>
</dbReference>
<evidence type="ECO:0000313" key="12">
    <source>
        <dbReference type="EMBL" id="VDI72655.1"/>
    </source>
</evidence>
<dbReference type="InterPro" id="IPR051421">
    <property type="entry name" value="RNA_Proc_DNA_Dmg_Regulator"/>
</dbReference>
<feature type="region of interest" description="Disordered" evidence="9">
    <location>
        <begin position="206"/>
        <end position="325"/>
    </location>
</feature>
<evidence type="ECO:0000256" key="4">
    <source>
        <dbReference type="ARBA" id="ARBA00022490"/>
    </source>
</evidence>
<evidence type="ECO:0000256" key="8">
    <source>
        <dbReference type="ARBA" id="ARBA00023306"/>
    </source>
</evidence>
<protein>
    <recommendedName>
        <fullName evidence="14">Replication stress response regulator SDE2</fullName>
    </recommendedName>
</protein>
<feature type="domain" description="SDE2/SF3A3 SAP" evidence="10">
    <location>
        <begin position="313"/>
        <end position="389"/>
    </location>
</feature>
<dbReference type="OrthoDB" id="547031at2759"/>
<comment type="caution">
    <text evidence="12">The sequence shown here is derived from an EMBL/GenBank/DDBJ whole genome shotgun (WGS) entry which is preliminary data.</text>
</comment>
<evidence type="ECO:0000256" key="3">
    <source>
        <dbReference type="ARBA" id="ARBA00008726"/>
    </source>
</evidence>
<accession>A0A8B6H267</accession>
<feature type="compositionally biased region" description="Basic and acidic residues" evidence="9">
    <location>
        <begin position="259"/>
        <end position="290"/>
    </location>
</feature>
<dbReference type="GO" id="GO:0005634">
    <property type="term" value="C:nucleus"/>
    <property type="evidence" value="ECO:0007669"/>
    <property type="project" value="UniProtKB-SubCell"/>
</dbReference>
<feature type="compositionally biased region" description="Basic and acidic residues" evidence="9">
    <location>
        <begin position="131"/>
        <end position="142"/>
    </location>
</feature>
<comment type="subcellular location">
    <subcellularLocation>
        <location evidence="2">Cytoplasm</location>
    </subcellularLocation>
    <subcellularLocation>
        <location evidence="1">Nucleus</location>
    </subcellularLocation>
</comment>
<reference evidence="12" key="1">
    <citation type="submission" date="2018-11" db="EMBL/GenBank/DDBJ databases">
        <authorList>
            <person name="Alioto T."/>
            <person name="Alioto T."/>
        </authorList>
    </citation>
    <scope>NUCLEOTIDE SEQUENCE</scope>
</reference>